<evidence type="ECO:0000313" key="10">
    <source>
        <dbReference type="Proteomes" id="UP000018936"/>
    </source>
</evidence>
<keyword evidence="4" id="KW-0436">Ligase</keyword>
<dbReference type="OrthoDB" id="1688907at2759"/>
<keyword evidence="6" id="KW-0547">Nucleotide-binding</keyword>
<evidence type="ECO:0000256" key="1">
    <source>
        <dbReference type="ARBA" id="ARBA00004967"/>
    </source>
</evidence>
<dbReference type="InterPro" id="IPR001518">
    <property type="entry name" value="Arginosuc_synth"/>
</dbReference>
<feature type="non-terminal residue" evidence="9">
    <location>
        <position position="82"/>
    </location>
</feature>
<feature type="domain" description="Arginosuccinate synthase C-terminal" evidence="8">
    <location>
        <begin position="30"/>
        <end position="82"/>
    </location>
</feature>
<dbReference type="Gene3D" id="3.90.1260.10">
    <property type="entry name" value="Argininosuccinate synthetase, chain A, domain 2"/>
    <property type="match status" value="2"/>
</dbReference>
<name>V8NHQ6_OPHHA</name>
<evidence type="ECO:0000313" key="9">
    <source>
        <dbReference type="EMBL" id="ETE61077.1"/>
    </source>
</evidence>
<keyword evidence="5" id="KW-0028">Amino-acid biosynthesis</keyword>
<dbReference type="GO" id="GO:0006526">
    <property type="term" value="P:L-arginine biosynthetic process"/>
    <property type="evidence" value="ECO:0007669"/>
    <property type="project" value="UniProtKB-UniPathway"/>
</dbReference>
<dbReference type="GO" id="GO:0005524">
    <property type="term" value="F:ATP binding"/>
    <property type="evidence" value="ECO:0007669"/>
    <property type="project" value="UniProtKB-KW"/>
</dbReference>
<dbReference type="GO" id="GO:0005737">
    <property type="term" value="C:cytoplasm"/>
    <property type="evidence" value="ECO:0007669"/>
    <property type="project" value="TreeGrafter"/>
</dbReference>
<dbReference type="GO" id="GO:0004055">
    <property type="term" value="F:argininosuccinate synthase activity"/>
    <property type="evidence" value="ECO:0007669"/>
    <property type="project" value="UniProtKB-EC"/>
</dbReference>
<keyword evidence="10" id="KW-1185">Reference proteome</keyword>
<dbReference type="SUPFAM" id="SSF69864">
    <property type="entry name" value="Argininosuccinate synthetase, C-terminal domain"/>
    <property type="match status" value="1"/>
</dbReference>
<dbReference type="UniPathway" id="UPA00068">
    <property type="reaction ID" value="UER00113"/>
</dbReference>
<dbReference type="PANTHER" id="PTHR11587">
    <property type="entry name" value="ARGININOSUCCINATE SYNTHASE"/>
    <property type="match status" value="1"/>
</dbReference>
<reference evidence="9 10" key="1">
    <citation type="journal article" date="2013" name="Proc. Natl. Acad. Sci. U.S.A.">
        <title>The king cobra genome reveals dynamic gene evolution and adaptation in the snake venom system.</title>
        <authorList>
            <person name="Vonk F.J."/>
            <person name="Casewell N.R."/>
            <person name="Henkel C.V."/>
            <person name="Heimberg A.M."/>
            <person name="Jansen H.J."/>
            <person name="McCleary R.J."/>
            <person name="Kerkkamp H.M."/>
            <person name="Vos R.A."/>
            <person name="Guerreiro I."/>
            <person name="Calvete J.J."/>
            <person name="Wuster W."/>
            <person name="Woods A.E."/>
            <person name="Logan J.M."/>
            <person name="Harrison R.A."/>
            <person name="Castoe T.A."/>
            <person name="de Koning A.P."/>
            <person name="Pollock D.D."/>
            <person name="Yandell M."/>
            <person name="Calderon D."/>
            <person name="Renjifo C."/>
            <person name="Currier R.B."/>
            <person name="Salgado D."/>
            <person name="Pla D."/>
            <person name="Sanz L."/>
            <person name="Hyder A.S."/>
            <person name="Ribeiro J.M."/>
            <person name="Arntzen J.W."/>
            <person name="van den Thillart G.E."/>
            <person name="Boetzer M."/>
            <person name="Pirovano W."/>
            <person name="Dirks R.P."/>
            <person name="Spaink H.P."/>
            <person name="Duboule D."/>
            <person name="McGlinn E."/>
            <person name="Kini R.M."/>
            <person name="Richardson M.K."/>
        </authorList>
    </citation>
    <scope>NUCLEOTIDE SEQUENCE</scope>
    <source>
        <tissue evidence="9">Blood</tissue>
    </source>
</reference>
<comment type="caution">
    <text evidence="9">The sequence shown here is derived from an EMBL/GenBank/DDBJ whole genome shotgun (WGS) entry which is preliminary data.</text>
</comment>
<keyword evidence="7" id="KW-0067">ATP-binding</keyword>
<proteinExistence type="predicted"/>
<keyword evidence="3" id="KW-0055">Arginine biosynthesis</keyword>
<comment type="pathway">
    <text evidence="1">Amino-acid biosynthesis; L-arginine biosynthesis; L-arginine from L-ornithine and carbamoyl phosphate: step 2/3.</text>
</comment>
<dbReference type="InterPro" id="IPR048268">
    <property type="entry name" value="Arginosuc_syn_C"/>
</dbReference>
<evidence type="ECO:0000256" key="6">
    <source>
        <dbReference type="ARBA" id="ARBA00022741"/>
    </source>
</evidence>
<dbReference type="EC" id="6.3.4.5" evidence="2"/>
<dbReference type="EMBL" id="AZIM01004190">
    <property type="protein sequence ID" value="ETE61077.1"/>
    <property type="molecule type" value="Genomic_DNA"/>
</dbReference>
<evidence type="ECO:0000256" key="7">
    <source>
        <dbReference type="ARBA" id="ARBA00022840"/>
    </source>
</evidence>
<evidence type="ECO:0000259" key="8">
    <source>
        <dbReference type="Pfam" id="PF20979"/>
    </source>
</evidence>
<evidence type="ECO:0000256" key="4">
    <source>
        <dbReference type="ARBA" id="ARBA00022598"/>
    </source>
</evidence>
<feature type="non-terminal residue" evidence="9">
    <location>
        <position position="1"/>
    </location>
</feature>
<dbReference type="GO" id="GO:0000050">
    <property type="term" value="P:urea cycle"/>
    <property type="evidence" value="ECO:0007669"/>
    <property type="project" value="TreeGrafter"/>
</dbReference>
<gene>
    <name evidence="9" type="primary">Ass1</name>
    <name evidence="9" type="ORF">L345_13178</name>
</gene>
<organism evidence="9 10">
    <name type="scientific">Ophiophagus hannah</name>
    <name type="common">King cobra</name>
    <name type="synonym">Naja hannah</name>
    <dbReference type="NCBI Taxonomy" id="8665"/>
    <lineage>
        <taxon>Eukaryota</taxon>
        <taxon>Metazoa</taxon>
        <taxon>Chordata</taxon>
        <taxon>Craniata</taxon>
        <taxon>Vertebrata</taxon>
        <taxon>Euteleostomi</taxon>
        <taxon>Lepidosauria</taxon>
        <taxon>Squamata</taxon>
        <taxon>Bifurcata</taxon>
        <taxon>Unidentata</taxon>
        <taxon>Episquamata</taxon>
        <taxon>Toxicofera</taxon>
        <taxon>Serpentes</taxon>
        <taxon>Colubroidea</taxon>
        <taxon>Elapidae</taxon>
        <taxon>Elapinae</taxon>
        <taxon>Ophiophagus</taxon>
    </lineage>
</organism>
<protein>
    <recommendedName>
        <fullName evidence="2">argininosuccinate synthase</fullName>
        <ecNumber evidence="2">6.3.4.5</ecNumber>
    </recommendedName>
</protein>
<evidence type="ECO:0000256" key="3">
    <source>
        <dbReference type="ARBA" id="ARBA00022571"/>
    </source>
</evidence>
<sequence>MDENLMHISGKHGVGRIDIVENRFIGMKSRGFWFSPEGEFIRRCIDHSQDLVEGKVQLSVLKGNVYILGRESRQSLYNEELV</sequence>
<dbReference type="Pfam" id="PF20979">
    <property type="entry name" value="Arginosuc_syn_C"/>
    <property type="match status" value="1"/>
</dbReference>
<dbReference type="AlphaFoldDB" id="V8NHQ6"/>
<dbReference type="Proteomes" id="UP000018936">
    <property type="component" value="Unassembled WGS sequence"/>
</dbReference>
<evidence type="ECO:0000256" key="2">
    <source>
        <dbReference type="ARBA" id="ARBA00012286"/>
    </source>
</evidence>
<dbReference type="PANTHER" id="PTHR11587:SF2">
    <property type="entry name" value="ARGININOSUCCINATE SYNTHASE"/>
    <property type="match status" value="1"/>
</dbReference>
<evidence type="ECO:0000256" key="5">
    <source>
        <dbReference type="ARBA" id="ARBA00022605"/>
    </source>
</evidence>
<dbReference type="GO" id="GO:0000053">
    <property type="term" value="P:argininosuccinate metabolic process"/>
    <property type="evidence" value="ECO:0007669"/>
    <property type="project" value="TreeGrafter"/>
</dbReference>
<accession>V8NHQ6</accession>
<dbReference type="InterPro" id="IPR024074">
    <property type="entry name" value="AS_cat/multimer_dom_body"/>
</dbReference>